<keyword evidence="6" id="KW-0227">DNA damage</keyword>
<gene>
    <name evidence="15" type="primary">LOC113515291</name>
</gene>
<keyword evidence="12" id="KW-0469">Meiosis</keyword>
<evidence type="ECO:0000313" key="15">
    <source>
        <dbReference type="RefSeq" id="XP_052757697.1"/>
    </source>
</evidence>
<keyword evidence="11" id="KW-0539">Nucleus</keyword>
<keyword evidence="9" id="KW-0233">DNA recombination</keyword>
<evidence type="ECO:0000256" key="1">
    <source>
        <dbReference type="ARBA" id="ARBA00001946"/>
    </source>
</evidence>
<dbReference type="Pfam" id="PF21292">
    <property type="entry name" value="EME1-MUS81_C"/>
    <property type="match status" value="1"/>
</dbReference>
<evidence type="ECO:0000256" key="3">
    <source>
        <dbReference type="ARBA" id="ARBA00022722"/>
    </source>
</evidence>
<keyword evidence="7" id="KW-0378">Hydrolase</keyword>
<feature type="compositionally biased region" description="Basic and acidic residues" evidence="13">
    <location>
        <begin position="82"/>
        <end position="105"/>
    </location>
</feature>
<name>A0ABM3N286_GALME</name>
<dbReference type="RefSeq" id="XP_052757697.1">
    <property type="nucleotide sequence ID" value="XM_052901737.1"/>
</dbReference>
<evidence type="ECO:0000256" key="11">
    <source>
        <dbReference type="ARBA" id="ARBA00023242"/>
    </source>
</evidence>
<keyword evidence="8" id="KW-0460">Magnesium</keyword>
<evidence type="ECO:0000256" key="2">
    <source>
        <dbReference type="ARBA" id="ARBA00004123"/>
    </source>
</evidence>
<dbReference type="InterPro" id="IPR033310">
    <property type="entry name" value="Mms4/EME1/EME2"/>
</dbReference>
<evidence type="ECO:0000256" key="4">
    <source>
        <dbReference type="ARBA" id="ARBA00022723"/>
    </source>
</evidence>
<organism evidence="14 15">
    <name type="scientific">Galleria mellonella</name>
    <name type="common">Greater wax moth</name>
    <dbReference type="NCBI Taxonomy" id="7137"/>
    <lineage>
        <taxon>Eukaryota</taxon>
        <taxon>Metazoa</taxon>
        <taxon>Ecdysozoa</taxon>
        <taxon>Arthropoda</taxon>
        <taxon>Hexapoda</taxon>
        <taxon>Insecta</taxon>
        <taxon>Pterygota</taxon>
        <taxon>Neoptera</taxon>
        <taxon>Endopterygota</taxon>
        <taxon>Lepidoptera</taxon>
        <taxon>Glossata</taxon>
        <taxon>Ditrysia</taxon>
        <taxon>Pyraloidea</taxon>
        <taxon>Pyralidae</taxon>
        <taxon>Galleriinae</taxon>
        <taxon>Galleria</taxon>
    </lineage>
</organism>
<dbReference type="PANTHER" id="PTHR21077:SF5">
    <property type="entry name" value="CROSSOVER JUNCTION ENDONUCLEASE MMS4"/>
    <property type="match status" value="1"/>
</dbReference>
<dbReference type="Gene3D" id="3.40.50.10130">
    <property type="match status" value="1"/>
</dbReference>
<evidence type="ECO:0000313" key="14">
    <source>
        <dbReference type="Proteomes" id="UP001652740"/>
    </source>
</evidence>
<keyword evidence="14" id="KW-1185">Reference proteome</keyword>
<evidence type="ECO:0000256" key="7">
    <source>
        <dbReference type="ARBA" id="ARBA00022801"/>
    </source>
</evidence>
<reference evidence="15" key="1">
    <citation type="submission" date="2025-08" db="UniProtKB">
        <authorList>
            <consortium name="RefSeq"/>
        </authorList>
    </citation>
    <scope>IDENTIFICATION</scope>
    <source>
        <tissue evidence="15">Whole larvae</tissue>
    </source>
</reference>
<sequence length="410" mass="44713">MTSKRHKRQSDDSNSIEIMDLTQEDDQEVPCEYIDLSAPSRSQTSTASSGTASEVSATTSGRKKMGRKSVGSLQEKSKKKSNAAEKQAKKQRIAESKAARAADREMNKIFKPGECMKHMSIEMHPVLAGAWYMADVAREAAGAGCRVASAADVCEPALVMWSRHRAHRTLAAAGRQVGLSGGKERCNRALFVCEAATAAELAAGRRLACHLGSVRDMASCPLTLVIFGLNDYFKSSGRNTINSNKKLITEIDLEMAITDLLVSADVDTIVVNTPNELALLIVQFTKAIAEEPYKKSKRACDEQAEFYMRGDKKKSVPVDKDGNGLSRLWQQMIAVLPLSSLETSRSLCALYKSPLELYKALQSPNCLNELADIGVSRAAIPGSRARRLGPEFARKLHTLFTAEDGNILID</sequence>
<dbReference type="Gene3D" id="1.10.150.670">
    <property type="entry name" value="Crossover junction endonuclease EME1, DNA-binding domain"/>
    <property type="match status" value="1"/>
</dbReference>
<dbReference type="InterPro" id="IPR042530">
    <property type="entry name" value="EME1/EME2_C"/>
</dbReference>
<keyword evidence="4" id="KW-0479">Metal-binding</keyword>
<dbReference type="Proteomes" id="UP001652740">
    <property type="component" value="Unplaced"/>
</dbReference>
<evidence type="ECO:0000256" key="12">
    <source>
        <dbReference type="ARBA" id="ARBA00023254"/>
    </source>
</evidence>
<comment type="subcellular location">
    <subcellularLocation>
        <location evidence="2">Nucleus</location>
    </subcellularLocation>
</comment>
<evidence type="ECO:0000256" key="5">
    <source>
        <dbReference type="ARBA" id="ARBA00022759"/>
    </source>
</evidence>
<feature type="region of interest" description="Disordered" evidence="13">
    <location>
        <begin position="1"/>
        <end position="105"/>
    </location>
</feature>
<dbReference type="GeneID" id="113515291"/>
<comment type="cofactor">
    <cofactor evidence="1">
        <name>Mg(2+)</name>
        <dbReference type="ChEBI" id="CHEBI:18420"/>
    </cofactor>
</comment>
<evidence type="ECO:0000256" key="10">
    <source>
        <dbReference type="ARBA" id="ARBA00023204"/>
    </source>
</evidence>
<keyword evidence="3" id="KW-0540">Nuclease</keyword>
<feature type="compositionally biased region" description="Low complexity" evidence="13">
    <location>
        <begin position="37"/>
        <end position="60"/>
    </location>
</feature>
<accession>A0ABM3N286</accession>
<proteinExistence type="predicted"/>
<keyword evidence="5 15" id="KW-0255">Endonuclease</keyword>
<evidence type="ECO:0000256" key="8">
    <source>
        <dbReference type="ARBA" id="ARBA00022842"/>
    </source>
</evidence>
<dbReference type="PANTHER" id="PTHR21077">
    <property type="entry name" value="EME1 PROTEIN"/>
    <property type="match status" value="1"/>
</dbReference>
<evidence type="ECO:0000256" key="13">
    <source>
        <dbReference type="SAM" id="MobiDB-lite"/>
    </source>
</evidence>
<keyword evidence="10" id="KW-0234">DNA repair</keyword>
<evidence type="ECO:0000256" key="9">
    <source>
        <dbReference type="ARBA" id="ARBA00023172"/>
    </source>
</evidence>
<protein>
    <submittedName>
        <fullName evidence="15">Crossover junction endonuclease EME1</fullName>
    </submittedName>
</protein>
<evidence type="ECO:0000256" key="6">
    <source>
        <dbReference type="ARBA" id="ARBA00022763"/>
    </source>
</evidence>
<dbReference type="GO" id="GO:0004519">
    <property type="term" value="F:endonuclease activity"/>
    <property type="evidence" value="ECO:0007669"/>
    <property type="project" value="UniProtKB-KW"/>
</dbReference>